<dbReference type="RefSeq" id="WP_162466181.1">
    <property type="nucleotide sequence ID" value="NZ_WIXO01000001.1"/>
</dbReference>
<dbReference type="GO" id="GO:0032259">
    <property type="term" value="P:methylation"/>
    <property type="evidence" value="ECO:0007669"/>
    <property type="project" value="UniProtKB-KW"/>
</dbReference>
<gene>
    <name evidence="1" type="ORF">F0L17_13815</name>
</gene>
<dbReference type="Gene3D" id="3.40.50.150">
    <property type="entry name" value="Vaccinia Virus protein VP39"/>
    <property type="match status" value="1"/>
</dbReference>
<reference evidence="1 2" key="1">
    <citation type="submission" date="2019-11" db="EMBL/GenBank/DDBJ databases">
        <authorList>
            <person name="Yuan L."/>
        </authorList>
    </citation>
    <scope>NUCLEOTIDE SEQUENCE [LARGE SCALE GENOMIC DNA]</scope>
    <source>
        <strain evidence="1 2">TRM43335</strain>
    </source>
</reference>
<keyword evidence="2" id="KW-1185">Reference proteome</keyword>
<proteinExistence type="predicted"/>
<sequence length="225" mass="25435">MRTQSLWEHTLTFFPQFLAALREHTAADATVAVVGASDGKFVLPLAAAGYRVIAIERDPLALHGGEVRLPGEEHTHAMGLIDRLKLEELHDRVQVVEGDFLQNEPPGTPCDAVWTSCSWHYSANHHRPLAEFVHHMQRLVGPGGLIGAEFMMPVEHRHHLVEHYTSSERLRRHFIGDWNVLLTLRTNEFTERAHVGRLQDHTHRMGLILAARTPGPSHRYGKKDS</sequence>
<dbReference type="EMBL" id="WIXO01000001">
    <property type="protein sequence ID" value="MTE20167.1"/>
    <property type="molecule type" value="Genomic_DNA"/>
</dbReference>
<evidence type="ECO:0000313" key="2">
    <source>
        <dbReference type="Proteomes" id="UP000473014"/>
    </source>
</evidence>
<protein>
    <submittedName>
        <fullName evidence="1">SAM-dependent methyltransferase</fullName>
    </submittedName>
</protein>
<comment type="caution">
    <text evidence="1">The sequence shown here is derived from an EMBL/GenBank/DDBJ whole genome shotgun (WGS) entry which is preliminary data.</text>
</comment>
<dbReference type="CDD" id="cd02440">
    <property type="entry name" value="AdoMet_MTases"/>
    <property type="match status" value="1"/>
</dbReference>
<dbReference type="Proteomes" id="UP000473014">
    <property type="component" value="Unassembled WGS sequence"/>
</dbReference>
<keyword evidence="1" id="KW-0808">Transferase</keyword>
<dbReference type="InterPro" id="IPR029063">
    <property type="entry name" value="SAM-dependent_MTases_sf"/>
</dbReference>
<dbReference type="GO" id="GO:0008168">
    <property type="term" value="F:methyltransferase activity"/>
    <property type="evidence" value="ECO:0007669"/>
    <property type="project" value="UniProtKB-KW"/>
</dbReference>
<accession>A0A6G2BD17</accession>
<dbReference type="AlphaFoldDB" id="A0A6G2BD17"/>
<evidence type="ECO:0000313" key="1">
    <source>
        <dbReference type="EMBL" id="MTE20167.1"/>
    </source>
</evidence>
<dbReference type="SUPFAM" id="SSF53335">
    <property type="entry name" value="S-adenosyl-L-methionine-dependent methyltransferases"/>
    <property type="match status" value="1"/>
</dbReference>
<keyword evidence="1" id="KW-0489">Methyltransferase</keyword>
<name>A0A6G2BD17_9ACTN</name>
<organism evidence="1 2">
    <name type="scientific">Streptomyces taklimakanensis</name>
    <dbReference type="NCBI Taxonomy" id="2569853"/>
    <lineage>
        <taxon>Bacteria</taxon>
        <taxon>Bacillati</taxon>
        <taxon>Actinomycetota</taxon>
        <taxon>Actinomycetes</taxon>
        <taxon>Kitasatosporales</taxon>
        <taxon>Streptomycetaceae</taxon>
        <taxon>Streptomyces</taxon>
    </lineage>
</organism>